<keyword evidence="4" id="KW-1185">Reference proteome</keyword>
<dbReference type="InterPro" id="IPR029058">
    <property type="entry name" value="AB_hydrolase_fold"/>
</dbReference>
<dbReference type="PANTHER" id="PTHR23024:SF135">
    <property type="entry name" value="CELL DEATH ASSOCIATED PROTEIN"/>
    <property type="match status" value="1"/>
</dbReference>
<sequence length="342" mass="38035">MVHQKKKLVEEVSGWLRIHDDGSVDRTWTGPPEVKFMAEPVPPHEEFKEGVAVRDVTVDEKSGLKVRIYLPQLEPDYTDNNNHNKLPIIVHFHGGGFCVTQADWYMYYHIYSRLARSAPAIVVSVYLRLAPEHRLPAAMDDGFSAVVWLRSLGRGQGSYEPWLDNYGDFNRVFLVGDSSGGNVVHQVAARAGLVDLSPVRLAGGIPIHPGFVRSVRSKSEMEQPESPFLTLDMVDSFLKLALPEGCNKDHPFTRPGGHAAPPLDGLNLPPFLLCVAESDLMRDTQMEYCEAMKEASKDLELLISPGVGHSFYLNKIAVDMDPHTAAQTTALIDGIIEFIKKH</sequence>
<dbReference type="InterPro" id="IPR013094">
    <property type="entry name" value="AB_hydrolase_3"/>
</dbReference>
<evidence type="ECO:0000256" key="1">
    <source>
        <dbReference type="ARBA" id="ARBA00010515"/>
    </source>
</evidence>
<evidence type="ECO:0000313" key="4">
    <source>
        <dbReference type="Proteomes" id="UP001162972"/>
    </source>
</evidence>
<dbReference type="PANTHER" id="PTHR23024">
    <property type="entry name" value="ARYLACETAMIDE DEACETYLASE"/>
    <property type="match status" value="1"/>
</dbReference>
<reference evidence="3 4" key="1">
    <citation type="journal article" date="2023" name="Int. J. Mol. Sci.">
        <title>De Novo Assembly and Annotation of 11 Diverse Shrub Willow (Salix) Genomes Reveals Novel Gene Organization in Sex-Linked Regions.</title>
        <authorList>
            <person name="Hyden B."/>
            <person name="Feng K."/>
            <person name="Yates T.B."/>
            <person name="Jawdy S."/>
            <person name="Cereghino C."/>
            <person name="Smart L.B."/>
            <person name="Muchero W."/>
        </authorList>
    </citation>
    <scope>NUCLEOTIDE SEQUENCE [LARGE SCALE GENOMIC DNA]</scope>
    <source>
        <tissue evidence="3">Shoot tip</tissue>
    </source>
</reference>
<dbReference type="InterPro" id="IPR050466">
    <property type="entry name" value="Carboxylest/Gibb_receptor"/>
</dbReference>
<dbReference type="Pfam" id="PF07859">
    <property type="entry name" value="Abhydrolase_3"/>
    <property type="match status" value="1"/>
</dbReference>
<dbReference type="Proteomes" id="UP001162972">
    <property type="component" value="Chromosome 3"/>
</dbReference>
<comment type="caution">
    <text evidence="3">The sequence shown here is derived from an EMBL/GenBank/DDBJ whole genome shotgun (WGS) entry which is preliminary data.</text>
</comment>
<proteinExistence type="inferred from homology"/>
<dbReference type="AlphaFoldDB" id="A0AAD6K232"/>
<evidence type="ECO:0000259" key="2">
    <source>
        <dbReference type="Pfam" id="PF07859"/>
    </source>
</evidence>
<accession>A0AAD6K232</accession>
<name>A0AAD6K232_9ROSI</name>
<feature type="domain" description="Alpha/beta hydrolase fold-3" evidence="2">
    <location>
        <begin position="89"/>
        <end position="312"/>
    </location>
</feature>
<dbReference type="GO" id="GO:0016787">
    <property type="term" value="F:hydrolase activity"/>
    <property type="evidence" value="ECO:0007669"/>
    <property type="project" value="InterPro"/>
</dbReference>
<evidence type="ECO:0000313" key="3">
    <source>
        <dbReference type="EMBL" id="KAJ6414502.1"/>
    </source>
</evidence>
<dbReference type="Gene3D" id="3.40.50.1820">
    <property type="entry name" value="alpha/beta hydrolase"/>
    <property type="match status" value="1"/>
</dbReference>
<organism evidence="3 4">
    <name type="scientific">Salix udensis</name>
    <dbReference type="NCBI Taxonomy" id="889485"/>
    <lineage>
        <taxon>Eukaryota</taxon>
        <taxon>Viridiplantae</taxon>
        <taxon>Streptophyta</taxon>
        <taxon>Embryophyta</taxon>
        <taxon>Tracheophyta</taxon>
        <taxon>Spermatophyta</taxon>
        <taxon>Magnoliopsida</taxon>
        <taxon>eudicotyledons</taxon>
        <taxon>Gunneridae</taxon>
        <taxon>Pentapetalae</taxon>
        <taxon>rosids</taxon>
        <taxon>fabids</taxon>
        <taxon>Malpighiales</taxon>
        <taxon>Salicaceae</taxon>
        <taxon>Saliceae</taxon>
        <taxon>Salix</taxon>
    </lineage>
</organism>
<dbReference type="EMBL" id="JAPFFJ010000012">
    <property type="protein sequence ID" value="KAJ6414502.1"/>
    <property type="molecule type" value="Genomic_DNA"/>
</dbReference>
<dbReference type="SUPFAM" id="SSF53474">
    <property type="entry name" value="alpha/beta-Hydrolases"/>
    <property type="match status" value="1"/>
</dbReference>
<gene>
    <name evidence="3" type="ORF">OIU84_003494</name>
</gene>
<comment type="similarity">
    <text evidence="1">Belongs to the 'GDXG' lipolytic enzyme family.</text>
</comment>
<protein>
    <recommendedName>
        <fullName evidence="2">Alpha/beta hydrolase fold-3 domain-containing protein</fullName>
    </recommendedName>
</protein>